<gene>
    <name evidence="2" type="ORF">SBRY_20287</name>
</gene>
<feature type="region of interest" description="Disordered" evidence="1">
    <location>
        <begin position="60"/>
        <end position="86"/>
    </location>
</feature>
<dbReference type="AlphaFoldDB" id="A0A9W4E655"/>
<evidence type="ECO:0000313" key="3">
    <source>
        <dbReference type="Proteomes" id="UP001153328"/>
    </source>
</evidence>
<sequence length="86" mass="9177">MGPHPARLSWWNRTERYGRAGDVQPPARSAPGVTWVTRPGQTHPLAGAGVSKRIIAALSQSDDDRRSAAGLASPGPPDHPHPAENR</sequence>
<dbReference type="EMBL" id="CAJVAX010000012">
    <property type="protein sequence ID" value="CAG7626669.1"/>
    <property type="molecule type" value="Genomic_DNA"/>
</dbReference>
<feature type="region of interest" description="Disordered" evidence="1">
    <location>
        <begin position="19"/>
        <end position="46"/>
    </location>
</feature>
<accession>A0A9W4E655</accession>
<evidence type="ECO:0000256" key="1">
    <source>
        <dbReference type="SAM" id="MobiDB-lite"/>
    </source>
</evidence>
<reference evidence="2" key="1">
    <citation type="submission" date="2021-06" db="EMBL/GenBank/DDBJ databases">
        <authorList>
            <person name="Arsene-Ploetze F."/>
        </authorList>
    </citation>
    <scope>NUCLEOTIDE SEQUENCE</scope>
    <source>
        <strain evidence="2">SBRY1</strain>
    </source>
</reference>
<keyword evidence="3" id="KW-1185">Reference proteome</keyword>
<protein>
    <submittedName>
        <fullName evidence="2">Uncharacterized protein</fullName>
    </submittedName>
</protein>
<proteinExistence type="predicted"/>
<dbReference type="Proteomes" id="UP001153328">
    <property type="component" value="Unassembled WGS sequence"/>
</dbReference>
<comment type="caution">
    <text evidence="2">The sequence shown here is derived from an EMBL/GenBank/DDBJ whole genome shotgun (WGS) entry which is preliminary data.</text>
</comment>
<organism evidence="2 3">
    <name type="scientific">Actinacidiphila bryophytorum</name>
    <dbReference type="NCBI Taxonomy" id="1436133"/>
    <lineage>
        <taxon>Bacteria</taxon>
        <taxon>Bacillati</taxon>
        <taxon>Actinomycetota</taxon>
        <taxon>Actinomycetes</taxon>
        <taxon>Kitasatosporales</taxon>
        <taxon>Streptomycetaceae</taxon>
        <taxon>Actinacidiphila</taxon>
    </lineage>
</organism>
<evidence type="ECO:0000313" key="2">
    <source>
        <dbReference type="EMBL" id="CAG7626669.1"/>
    </source>
</evidence>
<name>A0A9W4E655_9ACTN</name>